<protein>
    <recommendedName>
        <fullName evidence="2">Glycine-rich domain-containing protein</fullName>
    </recommendedName>
</protein>
<evidence type="ECO:0000313" key="3">
    <source>
        <dbReference type="EMBL" id="USR40786.1"/>
    </source>
</evidence>
<evidence type="ECO:0000256" key="1">
    <source>
        <dbReference type="SAM" id="MobiDB-lite"/>
    </source>
</evidence>
<feature type="domain" description="Glycine-rich" evidence="2">
    <location>
        <begin position="217"/>
        <end position="385"/>
    </location>
</feature>
<dbReference type="RefSeq" id="WP_129483985.1">
    <property type="nucleotide sequence ID" value="NZ_CP099397.1"/>
</dbReference>
<dbReference type="EMBL" id="CP099397">
    <property type="protein sequence ID" value="USR40786.1"/>
    <property type="molecule type" value="Genomic_DNA"/>
</dbReference>
<organism evidence="3 4">
    <name type="scientific">Ectopseudomonas hydrolytica</name>
    <dbReference type="NCBI Taxonomy" id="2493633"/>
    <lineage>
        <taxon>Bacteria</taxon>
        <taxon>Pseudomonadati</taxon>
        <taxon>Pseudomonadota</taxon>
        <taxon>Gammaproteobacteria</taxon>
        <taxon>Pseudomonadales</taxon>
        <taxon>Pseudomonadaceae</taxon>
        <taxon>Ectopseudomonas</taxon>
    </lineage>
</organism>
<proteinExistence type="predicted"/>
<dbReference type="GeneID" id="300080291"/>
<reference evidence="3" key="1">
    <citation type="submission" date="2022-06" db="EMBL/GenBank/DDBJ databases">
        <title>Complete genome of Pseudomonas hydrolytica DSWY01T.</title>
        <authorList>
            <person name="Jung J."/>
            <person name="Jeon C.O."/>
        </authorList>
    </citation>
    <scope>NUCLEOTIDE SEQUENCE</scope>
    <source>
        <strain evidence="3">DSWY01</strain>
    </source>
</reference>
<dbReference type="InterPro" id="IPR049304">
    <property type="entry name" value="Gly_rich_dom"/>
</dbReference>
<feature type="region of interest" description="Disordered" evidence="1">
    <location>
        <begin position="1"/>
        <end position="25"/>
    </location>
</feature>
<accession>A0ABY5ABK8</accession>
<feature type="region of interest" description="Disordered" evidence="1">
    <location>
        <begin position="360"/>
        <end position="385"/>
    </location>
</feature>
<name>A0ABY5ABK8_9GAMM</name>
<evidence type="ECO:0000313" key="4">
    <source>
        <dbReference type="Proteomes" id="UP001054897"/>
    </source>
</evidence>
<dbReference type="Proteomes" id="UP001054897">
    <property type="component" value="Chromosome"/>
</dbReference>
<evidence type="ECO:0000259" key="2">
    <source>
        <dbReference type="Pfam" id="PF21722"/>
    </source>
</evidence>
<dbReference type="Pfam" id="PF21722">
    <property type="entry name" value="Gly_rich_2"/>
    <property type="match status" value="1"/>
</dbReference>
<gene>
    <name evidence="3" type="ORF">L1F06_004900</name>
</gene>
<sequence length="385" mass="37805">MEKVGAYTDRVTESGEWRPGNPASGQQATPMLAGYFNMMQRELVAVVEAAGLALDVEDDTQLLKAFRALTDGAVLSFSESVVLPAKPGLFLLSAGGGARTFYLPPSDSVGGASDGIEVVVRRSDASANVLVLAVSGDDKLMLDTTANAAGQTTTELLFAGDYLRLRSDGAGKWWCVGQAQLPASIATGFVKWDVAGVYTFTVPAVLRAGRRRALSKATGAGGAGSRINTSSGGGGGAGATGFKVLDLIGVTSLPITVGAGGAPAASGVNGNNGGATSIGALMTANGGSGSTSAGQGGNGSGNAPGADFVIPGSGGENRGYFLTESSSSYYTAGGGGGSYWAGGARAHGVATPSAGFDGAVGGGGSGSTGSNPAGRGGDGVVTIEW</sequence>
<keyword evidence="4" id="KW-1185">Reference proteome</keyword>